<keyword evidence="2" id="KW-1133">Transmembrane helix</keyword>
<keyword evidence="2" id="KW-0472">Membrane</keyword>
<reference evidence="3 4" key="1">
    <citation type="journal article" date="2014" name="Genome Biol. Evol.">
        <title>The secreted proteins of Achlya hypogyna and Thraustotheca clavata identify the ancestral oomycete secretome and reveal gene acquisitions by horizontal gene transfer.</title>
        <authorList>
            <person name="Misner I."/>
            <person name="Blouin N."/>
            <person name="Leonard G."/>
            <person name="Richards T.A."/>
            <person name="Lane C.E."/>
        </authorList>
    </citation>
    <scope>NUCLEOTIDE SEQUENCE [LARGE SCALE GENOMIC DNA]</scope>
    <source>
        <strain evidence="3 4">ATCC 48635</strain>
    </source>
</reference>
<evidence type="ECO:0000256" key="2">
    <source>
        <dbReference type="SAM" id="Phobius"/>
    </source>
</evidence>
<feature type="transmembrane region" description="Helical" evidence="2">
    <location>
        <begin position="27"/>
        <end position="49"/>
    </location>
</feature>
<keyword evidence="4" id="KW-1185">Reference proteome</keyword>
<gene>
    <name evidence="3" type="ORF">ACHHYP_10021</name>
</gene>
<dbReference type="Proteomes" id="UP000243579">
    <property type="component" value="Unassembled WGS sequence"/>
</dbReference>
<organism evidence="3 4">
    <name type="scientific">Achlya hypogyna</name>
    <name type="common">Oomycete</name>
    <name type="synonym">Protoachlya hypogyna</name>
    <dbReference type="NCBI Taxonomy" id="1202772"/>
    <lineage>
        <taxon>Eukaryota</taxon>
        <taxon>Sar</taxon>
        <taxon>Stramenopiles</taxon>
        <taxon>Oomycota</taxon>
        <taxon>Saprolegniomycetes</taxon>
        <taxon>Saprolegniales</taxon>
        <taxon>Achlyaceae</taxon>
        <taxon>Achlya</taxon>
    </lineage>
</organism>
<dbReference type="AlphaFoldDB" id="A0A1V9ZIR3"/>
<accession>A0A1V9ZIR3</accession>
<sequence>MHHRAREARPRPPPQPPEPPKAGLGEFGVLVISVSVLWAVGASVALSLVRFPFGIYPLATVGLLAGPQVLFYRLLRRLFLC</sequence>
<feature type="region of interest" description="Disordered" evidence="1">
    <location>
        <begin position="1"/>
        <end position="21"/>
    </location>
</feature>
<evidence type="ECO:0000256" key="1">
    <source>
        <dbReference type="SAM" id="MobiDB-lite"/>
    </source>
</evidence>
<keyword evidence="2" id="KW-0812">Transmembrane</keyword>
<comment type="caution">
    <text evidence="3">The sequence shown here is derived from an EMBL/GenBank/DDBJ whole genome shotgun (WGS) entry which is preliminary data.</text>
</comment>
<dbReference type="EMBL" id="JNBR01000096">
    <property type="protein sequence ID" value="OQR97801.1"/>
    <property type="molecule type" value="Genomic_DNA"/>
</dbReference>
<name>A0A1V9ZIR3_ACHHY</name>
<evidence type="ECO:0000313" key="4">
    <source>
        <dbReference type="Proteomes" id="UP000243579"/>
    </source>
</evidence>
<feature type="transmembrane region" description="Helical" evidence="2">
    <location>
        <begin position="55"/>
        <end position="75"/>
    </location>
</feature>
<feature type="compositionally biased region" description="Pro residues" evidence="1">
    <location>
        <begin position="11"/>
        <end position="20"/>
    </location>
</feature>
<evidence type="ECO:0000313" key="3">
    <source>
        <dbReference type="EMBL" id="OQR97801.1"/>
    </source>
</evidence>
<protein>
    <submittedName>
        <fullName evidence="3">Uncharacterized protein</fullName>
    </submittedName>
</protein>
<proteinExistence type="predicted"/>